<dbReference type="GO" id="GO:0031901">
    <property type="term" value="C:early endosome membrane"/>
    <property type="evidence" value="ECO:0007669"/>
    <property type="project" value="TreeGrafter"/>
</dbReference>
<keyword evidence="5" id="KW-0175">Coiled coil</keyword>
<feature type="coiled-coil region" evidence="5">
    <location>
        <begin position="16"/>
        <end position="43"/>
    </location>
</feature>
<reference evidence="9" key="1">
    <citation type="submission" date="2013-03" db="EMBL/GenBank/DDBJ databases">
        <title>The Genome Sequence of Anopheles minimus MINIMUS1.</title>
        <authorList>
            <consortium name="The Broad Institute Genomics Platform"/>
            <person name="Neafsey D.E."/>
            <person name="Walton C."/>
            <person name="Walker B."/>
            <person name="Young S.K."/>
            <person name="Zeng Q."/>
            <person name="Gargeya S."/>
            <person name="Fitzgerald M."/>
            <person name="Haas B."/>
            <person name="Abouelleil A."/>
            <person name="Allen A.W."/>
            <person name="Alvarado L."/>
            <person name="Arachchi H.M."/>
            <person name="Berlin A.M."/>
            <person name="Chapman S.B."/>
            <person name="Gainer-Dewar J."/>
            <person name="Goldberg J."/>
            <person name="Griggs A."/>
            <person name="Gujja S."/>
            <person name="Hansen M."/>
            <person name="Howarth C."/>
            <person name="Imamovic A."/>
            <person name="Ireland A."/>
            <person name="Larimer J."/>
            <person name="McCowan C."/>
            <person name="Murphy C."/>
            <person name="Pearson M."/>
            <person name="Poon T.W."/>
            <person name="Priest M."/>
            <person name="Roberts A."/>
            <person name="Saif S."/>
            <person name="Shea T."/>
            <person name="Sisk P."/>
            <person name="Sykes S."/>
            <person name="Wortman J."/>
            <person name="Nusbaum C."/>
            <person name="Birren B."/>
        </authorList>
    </citation>
    <scope>NUCLEOTIDE SEQUENCE [LARGE SCALE GENOMIC DNA]</scope>
    <source>
        <strain evidence="9">MINIMUS1</strain>
    </source>
</reference>
<dbReference type="VEuPathDB" id="VectorBase:AMIN002613"/>
<feature type="domain" description="FYVE-type" evidence="7">
    <location>
        <begin position="770"/>
        <end position="829"/>
    </location>
</feature>
<keyword evidence="1" id="KW-0479">Metal-binding</keyword>
<dbReference type="Gene3D" id="3.30.500.40">
    <property type="match status" value="1"/>
</dbReference>
<feature type="region of interest" description="Disordered" evidence="6">
    <location>
        <begin position="523"/>
        <end position="554"/>
    </location>
</feature>
<dbReference type="CDD" id="cd23158">
    <property type="entry name" value="Prefoldin_UXT"/>
    <property type="match status" value="1"/>
</dbReference>
<dbReference type="Gene3D" id="1.10.287.370">
    <property type="match status" value="1"/>
</dbReference>
<feature type="compositionally biased region" description="Basic and acidic residues" evidence="6">
    <location>
        <begin position="526"/>
        <end position="541"/>
    </location>
</feature>
<evidence type="ECO:0000259" key="7">
    <source>
        <dbReference type="PROSITE" id="PS50178"/>
    </source>
</evidence>
<evidence type="ECO:0000256" key="3">
    <source>
        <dbReference type="ARBA" id="ARBA00022833"/>
    </source>
</evidence>
<name>A0A182VX14_9DIPT</name>
<dbReference type="InterPro" id="IPR024608">
    <property type="entry name" value="SARA-like_SBD"/>
</dbReference>
<reference evidence="8" key="2">
    <citation type="submission" date="2020-05" db="UniProtKB">
        <authorList>
            <consortium name="EnsemblMetazoa"/>
        </authorList>
    </citation>
    <scope>IDENTIFICATION</scope>
    <source>
        <strain evidence="8">MINIMUS1</strain>
    </source>
</reference>
<feature type="region of interest" description="Disordered" evidence="6">
    <location>
        <begin position="934"/>
        <end position="965"/>
    </location>
</feature>
<dbReference type="Proteomes" id="UP000075920">
    <property type="component" value="Unassembled WGS sequence"/>
</dbReference>
<evidence type="ECO:0000313" key="8">
    <source>
        <dbReference type="EnsemblMetazoa" id="AMIN002613-PA"/>
    </source>
</evidence>
<dbReference type="SUPFAM" id="SSF46579">
    <property type="entry name" value="Prefoldin"/>
    <property type="match status" value="1"/>
</dbReference>
<evidence type="ECO:0000313" key="9">
    <source>
        <dbReference type="Proteomes" id="UP000075920"/>
    </source>
</evidence>
<feature type="region of interest" description="Disordered" evidence="6">
    <location>
        <begin position="218"/>
        <end position="315"/>
    </location>
</feature>
<feature type="region of interest" description="Disordered" evidence="6">
    <location>
        <begin position="129"/>
        <end position="166"/>
    </location>
</feature>
<dbReference type="Gene3D" id="3.30.1360.220">
    <property type="entry name" value="Domain of unknown function (DUF3480), N-terminal subdomain"/>
    <property type="match status" value="2"/>
</dbReference>
<dbReference type="FunFam" id="3.30.40.10:FF:000084">
    <property type="entry name" value="Zinc finger, FYVE domain-containing 9b"/>
    <property type="match status" value="1"/>
</dbReference>
<dbReference type="Pfam" id="PF01363">
    <property type="entry name" value="FYVE"/>
    <property type="match status" value="1"/>
</dbReference>
<organism evidence="8 9">
    <name type="scientific">Anopheles minimus</name>
    <dbReference type="NCBI Taxonomy" id="112268"/>
    <lineage>
        <taxon>Eukaryota</taxon>
        <taxon>Metazoa</taxon>
        <taxon>Ecdysozoa</taxon>
        <taxon>Arthropoda</taxon>
        <taxon>Hexapoda</taxon>
        <taxon>Insecta</taxon>
        <taxon>Pterygota</taxon>
        <taxon>Neoptera</taxon>
        <taxon>Endopterygota</taxon>
        <taxon>Diptera</taxon>
        <taxon>Nematocera</taxon>
        <taxon>Culicoidea</taxon>
        <taxon>Culicidae</taxon>
        <taxon>Anophelinae</taxon>
        <taxon>Anopheles</taxon>
    </lineage>
</organism>
<dbReference type="Pfam" id="PF11409">
    <property type="entry name" value="SARA"/>
    <property type="match status" value="1"/>
</dbReference>
<dbReference type="EnsemblMetazoa" id="AMIN002613-RA">
    <property type="protein sequence ID" value="AMIN002613-PA"/>
    <property type="gene ID" value="AMIN002613"/>
</dbReference>
<dbReference type="Pfam" id="PF11979">
    <property type="entry name" value="SARA_C"/>
    <property type="match status" value="1"/>
</dbReference>
<dbReference type="InterPro" id="IPR009053">
    <property type="entry name" value="Prefoldin"/>
</dbReference>
<sequence>MVTQRMSTENVENFVHEHLKEDLRVYENQLKLLNGEIMEYVQLKHMIETMLGQDRQEGIKTQVNIGGNMFMKARADNVDHILVDIGLKVYVEFKLDEALRAVPIVYIGETHTMDLVDIDKVLDDLELNEDDGNNTAVTRASDAKSNAREPGAPVNGASEQMPSLGSGTVSQEKLKFKANVVNVSTVFSSLNEYVNAGGTELGGAKHAILTDTHDLGIPSERKPLLTPPSNSSISSDVKTSSAAATSSSVPTSPQHVVSSPTTSPDSSASSVSCCSSRVASSSASSSAHSSSASSSSGSSSASSSDAEEADKQDAEGERAIVHGHEKLPEELSSLSAEDYVLDSSSMTTLATTNEGGARKGVTAGDAQDTSAFSYKNSLYSDTLSNDVINLEGISSISSIVAVDLTKSGQAPLVREANGLVEGAPVAKDEIETTAQDDVERPTKPQDPDDERKPVVGFESTMDDVSDTELESYLQELEEFDFRSVNVESTVPPKPDTDSVTLPDPAVQLQREVEGVPAEMVNTTTIVKDRADENSIDSRSDDEISPSSSRGENEDDLISQASTLEFNDLAMGATAAVAATTPLPSAVGTVVVEPSEGAMATASEIDIPIPIDTEVSGDFPLDEDGSEIKFIDCTETESERRLMDSPEDEIHRMGVSHPERPTSLELGNGAVGESGLEEAGGIPSSPGHTPPSSRAIVPDQGLTLSSTSSDDFGASVEGGGAAAHGGLLEEGSRLAIADPIQSPIAAPMSVTPLLSPAQAQLGKIQPFWMPDNSTKFCMQCNQKFSVIKRRHHCRACGQVLCSSCCCLKAKLEYLGDVEARICIECDVILSIQQQQAMEVDQHQMAAMQSGEGRGMVAAASASSQRQPNPNNPMEYCSVIPPLQQAASNQPQSPISVMVPVGVLKRAGAPRNMRKDKNVIFSDGIRPGCDLTELDQNWDAVPTRTSPPRSRKPRVQTPPGGDEDANAVPRAGGQLTSLIPPEENKLPPVLKRISPTESKLVEIENDASLLEGLREVTLTFAIQKNFHVLVTVVDLACCINRTVINFTTRGLHYVGQDEIIILLVLGDSRVLPKDIFVHLNEIYCEADRGHIITELGFSPARSNNFLGSKNHGGFLYVRPTYQCMKAVIAPEAPYLIGILIHRWEVPWAKILPLRLMLRLGALYQYYPCPHVSERERESVYVEIAQTIVNLLADFRHFSYTIPSVRGMVIHLEDHKTSILIPRNRYEQMVKVVDGSSEQLMAVGGNFSKLADGHLVCIQNTESGCPEATQYTTQAIDIESQPRKVTGASFLVLDGSLKPNSGLTGRCTILEDGLRVLIPPVKLQLVKEALKAMKDYQIVCGPSEGDDSQKELVSIEWTSNDLNFNIGVTSSIDRKAFDGVPSIRVHRGTDYSNSNHIIRWTEVFILKGDDESNHPGDPINMSKVSETVAKTACKALIEYLDLLASNGHTKIALRISSNRGEITYVAGSGGNKLAPLYSNALGQAVMELLQKQATALHLDQHDIVFELIFHILDK</sequence>
<dbReference type="SMART" id="SM00064">
    <property type="entry name" value="FYVE"/>
    <property type="match status" value="1"/>
</dbReference>
<dbReference type="Gene3D" id="3.30.40.10">
    <property type="entry name" value="Zinc/RING finger domain, C3HC4 (zinc finger)"/>
    <property type="match status" value="1"/>
</dbReference>
<feature type="compositionally biased region" description="Low complexity" evidence="6">
    <location>
        <begin position="234"/>
        <end position="304"/>
    </location>
</feature>
<dbReference type="GO" id="GO:0008270">
    <property type="term" value="F:zinc ion binding"/>
    <property type="evidence" value="ECO:0007669"/>
    <property type="project" value="UniProtKB-KW"/>
</dbReference>
<dbReference type="SUPFAM" id="SSF57903">
    <property type="entry name" value="FYVE/PHD zinc finger"/>
    <property type="match status" value="1"/>
</dbReference>
<dbReference type="GO" id="GO:0016197">
    <property type="term" value="P:endosomal transport"/>
    <property type="evidence" value="ECO:0007669"/>
    <property type="project" value="TreeGrafter"/>
</dbReference>
<keyword evidence="2 4" id="KW-0863">Zinc-finger</keyword>
<keyword evidence="9" id="KW-1185">Reference proteome</keyword>
<dbReference type="Gene3D" id="4.10.720.10">
    <property type="entry name" value="Smad anchor for receptor activation, Smad-binding domain"/>
    <property type="match status" value="1"/>
</dbReference>
<feature type="compositionally biased region" description="Polar residues" evidence="6">
    <location>
        <begin position="157"/>
        <end position="166"/>
    </location>
</feature>
<dbReference type="CDD" id="cd15729">
    <property type="entry name" value="FYVE_endofin"/>
    <property type="match status" value="1"/>
</dbReference>
<dbReference type="InterPro" id="IPR017455">
    <property type="entry name" value="Znf_FYVE-rel"/>
</dbReference>
<dbReference type="PANTHER" id="PTHR46319:SF3">
    <property type="entry name" value="ZINC FINGER FYVE DOMAIN-CONTAINING PROTEIN"/>
    <property type="match status" value="1"/>
</dbReference>
<dbReference type="Pfam" id="PF02996">
    <property type="entry name" value="Prefoldin"/>
    <property type="match status" value="1"/>
</dbReference>
<dbReference type="PANTHER" id="PTHR46319">
    <property type="entry name" value="ZINC FINGER FYVE DOMAIN-CONTAINING PROTEIN"/>
    <property type="match status" value="1"/>
</dbReference>
<dbReference type="InterPro" id="IPR037145">
    <property type="entry name" value="SARA_Smad-bd_sf"/>
</dbReference>
<dbReference type="InterPro" id="IPR022557">
    <property type="entry name" value="SARA-like_C"/>
</dbReference>
<evidence type="ECO:0000256" key="4">
    <source>
        <dbReference type="PROSITE-ProRule" id="PRU00091"/>
    </source>
</evidence>
<evidence type="ECO:0000256" key="5">
    <source>
        <dbReference type="SAM" id="Coils"/>
    </source>
</evidence>
<accession>A0A182VX14</accession>
<dbReference type="SMART" id="SM01421">
    <property type="entry name" value="DUF3480"/>
    <property type="match status" value="1"/>
</dbReference>
<keyword evidence="3" id="KW-0862">Zinc</keyword>
<dbReference type="InterPro" id="IPR004127">
    <property type="entry name" value="Prefoldin_subunit_alpha"/>
</dbReference>
<dbReference type="InterPro" id="IPR011011">
    <property type="entry name" value="Znf_FYVE_PHD"/>
</dbReference>
<dbReference type="STRING" id="112268.A0A182VX14"/>
<proteinExistence type="predicted"/>
<feature type="region of interest" description="Disordered" evidence="6">
    <location>
        <begin position="653"/>
        <end position="715"/>
    </location>
</feature>
<protein>
    <recommendedName>
        <fullName evidence="7">FYVE-type domain-containing protein</fullName>
    </recommendedName>
</protein>
<dbReference type="InterPro" id="IPR013083">
    <property type="entry name" value="Znf_RING/FYVE/PHD"/>
</dbReference>
<evidence type="ECO:0000256" key="1">
    <source>
        <dbReference type="ARBA" id="ARBA00022723"/>
    </source>
</evidence>
<dbReference type="PROSITE" id="PS50178">
    <property type="entry name" value="ZF_FYVE"/>
    <property type="match status" value="1"/>
</dbReference>
<evidence type="ECO:0000256" key="2">
    <source>
        <dbReference type="ARBA" id="ARBA00022771"/>
    </source>
</evidence>
<feature type="region of interest" description="Disordered" evidence="6">
    <location>
        <begin position="423"/>
        <end position="468"/>
    </location>
</feature>
<feature type="compositionally biased region" description="Basic and acidic residues" evidence="6">
    <location>
        <begin position="437"/>
        <end position="453"/>
    </location>
</feature>
<dbReference type="InterPro" id="IPR000306">
    <property type="entry name" value="Znf_FYVE"/>
</dbReference>
<dbReference type="SMART" id="SM01422">
    <property type="entry name" value="SARA"/>
    <property type="match status" value="1"/>
</dbReference>
<evidence type="ECO:0000256" key="6">
    <source>
        <dbReference type="SAM" id="MobiDB-lite"/>
    </source>
</evidence>